<dbReference type="EMBL" id="BMZE01000002">
    <property type="protein sequence ID" value="GHA25904.1"/>
    <property type="molecule type" value="Genomic_DNA"/>
</dbReference>
<dbReference type="PANTHER" id="PTHR43464">
    <property type="entry name" value="METHYLTRANSFERASE"/>
    <property type="match status" value="1"/>
</dbReference>
<protein>
    <submittedName>
        <fullName evidence="5">Methyltransferase</fullName>
    </submittedName>
</protein>
<sequence>MPNDYDVFAEAYDRDLAGNAWNAHYERPALIAMAGDVAELEVLDAGCGGGWHSLALQQAGARITGFDSSRGMLEVARQRLGADATLLKADLASDLPFASEAFDSVVSALALHYVEDWSQPLGEFFRVLRPGGRLVFSTHHPFMDHPASGHPNYFETYSFSEVWEKGGHSAQMQFWHRPLGAMVAAITEAGFAIERIEEPQPLPEAERLFPAAFRTLSTAPRFLFFAARKPR</sequence>
<evidence type="ECO:0000259" key="4">
    <source>
        <dbReference type="Pfam" id="PF08241"/>
    </source>
</evidence>
<gene>
    <name evidence="5" type="ORF">GCM10007989_22000</name>
</gene>
<name>A0A918S5P3_9HYPH</name>
<keyword evidence="2" id="KW-0808">Transferase</keyword>
<evidence type="ECO:0000313" key="5">
    <source>
        <dbReference type="EMBL" id="GHA25904.1"/>
    </source>
</evidence>
<comment type="caution">
    <text evidence="5">The sequence shown here is derived from an EMBL/GenBank/DDBJ whole genome shotgun (WGS) entry which is preliminary data.</text>
</comment>
<dbReference type="Gene3D" id="3.40.50.150">
    <property type="entry name" value="Vaccinia Virus protein VP39"/>
    <property type="match status" value="1"/>
</dbReference>
<evidence type="ECO:0000256" key="3">
    <source>
        <dbReference type="ARBA" id="ARBA00022691"/>
    </source>
</evidence>
<dbReference type="SUPFAM" id="SSF53335">
    <property type="entry name" value="S-adenosyl-L-methionine-dependent methyltransferases"/>
    <property type="match status" value="1"/>
</dbReference>
<feature type="domain" description="Methyltransferase type 11" evidence="4">
    <location>
        <begin position="43"/>
        <end position="136"/>
    </location>
</feature>
<dbReference type="Pfam" id="PF08241">
    <property type="entry name" value="Methyltransf_11"/>
    <property type="match status" value="1"/>
</dbReference>
<evidence type="ECO:0000256" key="2">
    <source>
        <dbReference type="ARBA" id="ARBA00022679"/>
    </source>
</evidence>
<dbReference type="PANTHER" id="PTHR43464:SF19">
    <property type="entry name" value="UBIQUINONE BIOSYNTHESIS O-METHYLTRANSFERASE, MITOCHONDRIAL"/>
    <property type="match status" value="1"/>
</dbReference>
<organism evidence="5 6">
    <name type="scientific">Devosia pacifica</name>
    <dbReference type="NCBI Taxonomy" id="1335967"/>
    <lineage>
        <taxon>Bacteria</taxon>
        <taxon>Pseudomonadati</taxon>
        <taxon>Pseudomonadota</taxon>
        <taxon>Alphaproteobacteria</taxon>
        <taxon>Hyphomicrobiales</taxon>
        <taxon>Devosiaceae</taxon>
        <taxon>Devosia</taxon>
    </lineage>
</organism>
<dbReference type="RefSeq" id="WP_189425721.1">
    <property type="nucleotide sequence ID" value="NZ_BMZE01000002.1"/>
</dbReference>
<dbReference type="InterPro" id="IPR013216">
    <property type="entry name" value="Methyltransf_11"/>
</dbReference>
<reference evidence="5" key="1">
    <citation type="journal article" date="2014" name="Int. J. Syst. Evol. Microbiol.">
        <title>Complete genome sequence of Corynebacterium casei LMG S-19264T (=DSM 44701T), isolated from a smear-ripened cheese.</title>
        <authorList>
            <consortium name="US DOE Joint Genome Institute (JGI-PGF)"/>
            <person name="Walter F."/>
            <person name="Albersmeier A."/>
            <person name="Kalinowski J."/>
            <person name="Ruckert C."/>
        </authorList>
    </citation>
    <scope>NUCLEOTIDE SEQUENCE</scope>
    <source>
        <strain evidence="5">KCTC 32437</strain>
    </source>
</reference>
<keyword evidence="6" id="KW-1185">Reference proteome</keyword>
<keyword evidence="3" id="KW-0949">S-adenosyl-L-methionine</keyword>
<accession>A0A918S5P3</accession>
<keyword evidence="1 5" id="KW-0489">Methyltransferase</keyword>
<dbReference type="InterPro" id="IPR029063">
    <property type="entry name" value="SAM-dependent_MTases_sf"/>
</dbReference>
<dbReference type="CDD" id="cd02440">
    <property type="entry name" value="AdoMet_MTases"/>
    <property type="match status" value="1"/>
</dbReference>
<evidence type="ECO:0000313" key="6">
    <source>
        <dbReference type="Proteomes" id="UP000646579"/>
    </source>
</evidence>
<dbReference type="AlphaFoldDB" id="A0A918S5P3"/>
<dbReference type="Proteomes" id="UP000646579">
    <property type="component" value="Unassembled WGS sequence"/>
</dbReference>
<dbReference type="GO" id="GO:0008757">
    <property type="term" value="F:S-adenosylmethionine-dependent methyltransferase activity"/>
    <property type="evidence" value="ECO:0007669"/>
    <property type="project" value="InterPro"/>
</dbReference>
<evidence type="ECO:0000256" key="1">
    <source>
        <dbReference type="ARBA" id="ARBA00022603"/>
    </source>
</evidence>
<proteinExistence type="predicted"/>
<reference evidence="5" key="2">
    <citation type="submission" date="2020-09" db="EMBL/GenBank/DDBJ databases">
        <authorList>
            <person name="Sun Q."/>
            <person name="Kim S."/>
        </authorList>
    </citation>
    <scope>NUCLEOTIDE SEQUENCE</scope>
    <source>
        <strain evidence="5">KCTC 32437</strain>
    </source>
</reference>
<dbReference type="GO" id="GO:0032259">
    <property type="term" value="P:methylation"/>
    <property type="evidence" value="ECO:0007669"/>
    <property type="project" value="UniProtKB-KW"/>
</dbReference>